<dbReference type="GO" id="GO:0022857">
    <property type="term" value="F:transmembrane transporter activity"/>
    <property type="evidence" value="ECO:0007669"/>
    <property type="project" value="TreeGrafter"/>
</dbReference>
<dbReference type="PANTHER" id="PTHR45624:SF10">
    <property type="entry name" value="SLC (SOLUTE CARRIER) HOMOLOG"/>
    <property type="match status" value="1"/>
</dbReference>
<dbReference type="PANTHER" id="PTHR45624">
    <property type="entry name" value="MITOCHONDRIAL BASIC AMINO ACIDS TRANSPORTER-RELATED"/>
    <property type="match status" value="1"/>
</dbReference>
<evidence type="ECO:0000256" key="11">
    <source>
        <dbReference type="RuleBase" id="RU000488"/>
    </source>
</evidence>
<dbReference type="InterPro" id="IPR050567">
    <property type="entry name" value="Mitochondrial_Carrier"/>
</dbReference>
<gene>
    <name evidence="12" type="ORF">EKO27_g6766</name>
</gene>
<evidence type="ECO:0000256" key="3">
    <source>
        <dbReference type="ARBA" id="ARBA00022448"/>
    </source>
</evidence>
<dbReference type="SUPFAM" id="SSF103506">
    <property type="entry name" value="Mitochondrial carrier"/>
    <property type="match status" value="1"/>
</dbReference>
<evidence type="ECO:0000256" key="9">
    <source>
        <dbReference type="ARBA" id="ARBA00023136"/>
    </source>
</evidence>
<keyword evidence="6" id="KW-0999">Mitochondrion inner membrane</keyword>
<dbReference type="AlphaFoldDB" id="A0A439D1N3"/>
<dbReference type="Proteomes" id="UP000286045">
    <property type="component" value="Unassembled WGS sequence"/>
</dbReference>
<dbReference type="EMBL" id="RYZI01000205">
    <property type="protein sequence ID" value="RWA08349.1"/>
    <property type="molecule type" value="Genomic_DNA"/>
</dbReference>
<dbReference type="Pfam" id="PF00153">
    <property type="entry name" value="Mito_carr"/>
    <property type="match status" value="2"/>
</dbReference>
<dbReference type="GO" id="GO:0031966">
    <property type="term" value="C:mitochondrial membrane"/>
    <property type="evidence" value="ECO:0007669"/>
    <property type="project" value="UniProtKB-SubCell"/>
</dbReference>
<keyword evidence="4 10" id="KW-0812">Transmembrane</keyword>
<keyword evidence="3 11" id="KW-0813">Transport</keyword>
<dbReference type="STRING" id="363999.A0A439D1N3"/>
<keyword evidence="5" id="KW-0677">Repeat</keyword>
<keyword evidence="9 10" id="KW-0472">Membrane</keyword>
<evidence type="ECO:0000256" key="2">
    <source>
        <dbReference type="ARBA" id="ARBA00006375"/>
    </source>
</evidence>
<evidence type="ECO:0000313" key="12">
    <source>
        <dbReference type="EMBL" id="RWA08349.1"/>
    </source>
</evidence>
<evidence type="ECO:0000256" key="4">
    <source>
        <dbReference type="ARBA" id="ARBA00022692"/>
    </source>
</evidence>
<keyword evidence="7" id="KW-1133">Transmembrane helix</keyword>
<evidence type="ECO:0000256" key="6">
    <source>
        <dbReference type="ARBA" id="ARBA00022792"/>
    </source>
</evidence>
<comment type="caution">
    <text evidence="12">The sequence shown here is derived from an EMBL/GenBank/DDBJ whole genome shotgun (WGS) entry which is preliminary data.</text>
</comment>
<feature type="repeat" description="Solcar" evidence="10">
    <location>
        <begin position="301"/>
        <end position="397"/>
    </location>
</feature>
<evidence type="ECO:0000256" key="10">
    <source>
        <dbReference type="PROSITE-ProRule" id="PRU00282"/>
    </source>
</evidence>
<dbReference type="PROSITE" id="PS50920">
    <property type="entry name" value="SOLCAR"/>
    <property type="match status" value="2"/>
</dbReference>
<comment type="subcellular location">
    <subcellularLocation>
        <location evidence="1">Mitochondrion membrane</location>
        <topology evidence="1">Multi-pass membrane protein</topology>
    </subcellularLocation>
</comment>
<dbReference type="InterPro" id="IPR018108">
    <property type="entry name" value="MCP_transmembrane"/>
</dbReference>
<reference evidence="12 13" key="1">
    <citation type="submission" date="2018-12" db="EMBL/GenBank/DDBJ databases">
        <title>Draft genome sequence of Xylaria grammica IHI A82.</title>
        <authorList>
            <person name="Buettner E."/>
            <person name="Kellner H."/>
        </authorList>
    </citation>
    <scope>NUCLEOTIDE SEQUENCE [LARGE SCALE GENOMIC DNA]</scope>
    <source>
        <strain evidence="12 13">IHI A82</strain>
    </source>
</reference>
<keyword evidence="8" id="KW-0496">Mitochondrion</keyword>
<evidence type="ECO:0000256" key="5">
    <source>
        <dbReference type="ARBA" id="ARBA00022737"/>
    </source>
</evidence>
<sequence length="411" mass="44309">MATSNENSQPYPLQPVIMTLGSPEFWAGWVSGAFGVMIGNSMDKEKVCLQAQSAPQQPRSVGPTRSGLYQPLLPSHLTPSLPLHLRGTSSSSPLSVVIKYVRAKAPLAETAAPMLGYGALNGILFWAYERTENALNTALLSSSSSNPALFSQGFIGSTTGSNLWTTWLAGAAAGLAIWPVSTPTELIKCRAQLASARGIHTFDHATSVPPPPSPALSATPSLLRSHITQTILHSRAMNILRTENVWGLYRGGGVTALRDSIGYGFYFWAYALGDRIMTSLFTRIPSYSNMDGVNLIVSLSLEATKVVLCGGVAGVVTWASIFPLDVIKTCVQDPAQSTTALPLDGSRPRRKGAIQFAREIYRNGGIRAFFPGLVVCSKRAFIVNAVQWPIYKGLMCWLGQGKHDRQEELNL</sequence>
<feature type="repeat" description="Solcar" evidence="10">
    <location>
        <begin position="161"/>
        <end position="276"/>
    </location>
</feature>
<evidence type="ECO:0000256" key="7">
    <source>
        <dbReference type="ARBA" id="ARBA00022989"/>
    </source>
</evidence>
<evidence type="ECO:0000313" key="13">
    <source>
        <dbReference type="Proteomes" id="UP000286045"/>
    </source>
</evidence>
<comment type="similarity">
    <text evidence="2 11">Belongs to the mitochondrial carrier (TC 2.A.29) family.</text>
</comment>
<protein>
    <recommendedName>
        <fullName evidence="14">Mitochondrial carrier</fullName>
    </recommendedName>
</protein>
<dbReference type="InterPro" id="IPR023395">
    <property type="entry name" value="MCP_dom_sf"/>
</dbReference>
<accession>A0A439D1N3</accession>
<evidence type="ECO:0000256" key="8">
    <source>
        <dbReference type="ARBA" id="ARBA00023128"/>
    </source>
</evidence>
<keyword evidence="13" id="KW-1185">Reference proteome</keyword>
<evidence type="ECO:0000256" key="1">
    <source>
        <dbReference type="ARBA" id="ARBA00004225"/>
    </source>
</evidence>
<name>A0A439D1N3_9PEZI</name>
<proteinExistence type="inferred from homology"/>
<dbReference type="Gene3D" id="1.50.40.10">
    <property type="entry name" value="Mitochondrial carrier domain"/>
    <property type="match status" value="1"/>
</dbReference>
<organism evidence="12 13">
    <name type="scientific">Xylaria grammica</name>
    <dbReference type="NCBI Taxonomy" id="363999"/>
    <lineage>
        <taxon>Eukaryota</taxon>
        <taxon>Fungi</taxon>
        <taxon>Dikarya</taxon>
        <taxon>Ascomycota</taxon>
        <taxon>Pezizomycotina</taxon>
        <taxon>Sordariomycetes</taxon>
        <taxon>Xylariomycetidae</taxon>
        <taxon>Xylariales</taxon>
        <taxon>Xylariaceae</taxon>
        <taxon>Xylaria</taxon>
    </lineage>
</organism>
<evidence type="ECO:0008006" key="14">
    <source>
        <dbReference type="Google" id="ProtNLM"/>
    </source>
</evidence>